<dbReference type="GO" id="GO:0016055">
    <property type="term" value="P:Wnt signaling pathway"/>
    <property type="evidence" value="ECO:0007669"/>
    <property type="project" value="UniProtKB-UniRule"/>
</dbReference>
<name>A0A1J1IR09_9DIPT</name>
<evidence type="ECO:0000313" key="10">
    <source>
        <dbReference type="EMBL" id="CRL02675.1"/>
    </source>
</evidence>
<keyword evidence="4 7" id="KW-0879">Wnt signaling pathway</keyword>
<dbReference type="InterPro" id="IPR002048">
    <property type="entry name" value="EF_hand_dom"/>
</dbReference>
<keyword evidence="2 7" id="KW-1003">Cell membrane</keyword>
<evidence type="ECO:0000259" key="9">
    <source>
        <dbReference type="PROSITE" id="PS50222"/>
    </source>
</evidence>
<dbReference type="GO" id="GO:0005737">
    <property type="term" value="C:cytoplasm"/>
    <property type="evidence" value="ECO:0007669"/>
    <property type="project" value="UniProtKB-SubCell"/>
</dbReference>
<feature type="compositionally biased region" description="Polar residues" evidence="8">
    <location>
        <begin position="27"/>
        <end position="57"/>
    </location>
</feature>
<comment type="function">
    <text evidence="7">Cell autonomous antagonist of the canonical Wnt signaling pathway.</text>
</comment>
<dbReference type="InterPro" id="IPR040140">
    <property type="entry name" value="Nkd-like"/>
</dbReference>
<feature type="region of interest" description="Disordered" evidence="8">
    <location>
        <begin position="175"/>
        <end position="235"/>
    </location>
</feature>
<sequence length="680" mass="77748">LQECQTDSEELIYQAPSACSAPPDFLITNNQPQQSQAVVAQTPSSVAESQQNQQQSKPVKAVKVKDHQVKEKMSREATERLQKRHSIATTRHLEALEENRVHLDEFTCDVSVEDSNEKPQPIQFSFTLYDLDGHGKITKDDIAGIVSTIYDSIGKTVVVPHYGKKTINVKLTVSPDAKQQQQQQQQPATNEHIHQQDRTSKKLQLTPRRRYRPRALLSDDDDSESTSDNLAPFPNEVVINNSMKASENLNNDKNNMYESINNLKCCNQSNTIDNLFTTKNNKNIEIYKNCQPCYSPERLHIHENNVNYDTKCHKKHIPNSKKKLLRRSRSRRHQRSSEVRVRSLSVGNDHKWRRQQQVDEKETEFISSKDCKLNNGTNLRRDELIEIIKDSMEKNRLCFQGNRKTENVNGTSQMRQRSNTVTCTNKLSISNTHCNDTEQHLCAFDSFLHATICSNAHVTSQIESTKIVASKMNNRNRMKQMNQSMPPALKLKTSVLNHLNPNLTPEQKLTRKLNDVEKWLLERDTTTHSYKIENEGKIRSKDDKNILNPIVVDKLSAQATLTPKKVFNKELLLSKKLKPLGHQSKQQKEVINSSKNQIILEYSNVPVPGDVSECENLLISDDDQSQAPTAILVNNKETNDVEPEAVTPSNASDSTTKSSSVRFVHIHHHFYHFNEKNEQN</sequence>
<dbReference type="PANTHER" id="PTHR22611:SF9">
    <property type="entry name" value="PROTEIN NAKED CUTICLE"/>
    <property type="match status" value="1"/>
</dbReference>
<evidence type="ECO:0000256" key="3">
    <source>
        <dbReference type="ARBA" id="ARBA00022490"/>
    </source>
</evidence>
<evidence type="ECO:0000256" key="5">
    <source>
        <dbReference type="ARBA" id="ARBA00022723"/>
    </source>
</evidence>
<feature type="compositionally biased region" description="Low complexity" evidence="8">
    <location>
        <begin position="649"/>
        <end position="658"/>
    </location>
</feature>
<feature type="non-terminal residue" evidence="10">
    <location>
        <position position="1"/>
    </location>
</feature>
<evidence type="ECO:0000313" key="11">
    <source>
        <dbReference type="Proteomes" id="UP000183832"/>
    </source>
</evidence>
<accession>A0A1J1IR09</accession>
<proteinExistence type="inferred from homology"/>
<dbReference type="STRING" id="568069.A0A1J1IR09"/>
<feature type="region of interest" description="Disordered" evidence="8">
    <location>
        <begin position="21"/>
        <end position="59"/>
    </location>
</feature>
<dbReference type="GO" id="GO:0005886">
    <property type="term" value="C:plasma membrane"/>
    <property type="evidence" value="ECO:0007669"/>
    <property type="project" value="UniProtKB-SubCell"/>
</dbReference>
<dbReference type="EMBL" id="CVRI01000058">
    <property type="protein sequence ID" value="CRL02675.1"/>
    <property type="molecule type" value="Genomic_DNA"/>
</dbReference>
<evidence type="ECO:0000256" key="4">
    <source>
        <dbReference type="ARBA" id="ARBA00022687"/>
    </source>
</evidence>
<organism evidence="10 11">
    <name type="scientific">Clunio marinus</name>
    <dbReference type="NCBI Taxonomy" id="568069"/>
    <lineage>
        <taxon>Eukaryota</taxon>
        <taxon>Metazoa</taxon>
        <taxon>Ecdysozoa</taxon>
        <taxon>Arthropoda</taxon>
        <taxon>Hexapoda</taxon>
        <taxon>Insecta</taxon>
        <taxon>Pterygota</taxon>
        <taxon>Neoptera</taxon>
        <taxon>Endopterygota</taxon>
        <taxon>Diptera</taxon>
        <taxon>Nematocera</taxon>
        <taxon>Chironomoidea</taxon>
        <taxon>Chironomidae</taxon>
        <taxon>Clunio</taxon>
    </lineage>
</organism>
<dbReference type="GO" id="GO:0005509">
    <property type="term" value="F:calcium ion binding"/>
    <property type="evidence" value="ECO:0007669"/>
    <property type="project" value="InterPro"/>
</dbReference>
<dbReference type="InterPro" id="IPR011992">
    <property type="entry name" value="EF-hand-dom_pair"/>
</dbReference>
<feature type="compositionally biased region" description="Basic and acidic residues" evidence="8">
    <location>
        <begin position="191"/>
        <end position="200"/>
    </location>
</feature>
<dbReference type="PROSITE" id="PS50222">
    <property type="entry name" value="EF_HAND_2"/>
    <property type="match status" value="1"/>
</dbReference>
<dbReference type="Gene3D" id="1.10.238.10">
    <property type="entry name" value="EF-hand"/>
    <property type="match status" value="1"/>
</dbReference>
<keyword evidence="3" id="KW-0963">Cytoplasm</keyword>
<reference evidence="10 11" key="1">
    <citation type="submission" date="2015-04" db="EMBL/GenBank/DDBJ databases">
        <authorList>
            <person name="Syromyatnikov M.Y."/>
            <person name="Popov V.N."/>
        </authorList>
    </citation>
    <scope>NUCLEOTIDE SEQUENCE [LARGE SCALE GENOMIC DNA]</scope>
</reference>
<protein>
    <recommendedName>
        <fullName evidence="7">Protein naked cuticle homolog</fullName>
    </recommendedName>
</protein>
<dbReference type="GO" id="GO:0090090">
    <property type="term" value="P:negative regulation of canonical Wnt signaling pathway"/>
    <property type="evidence" value="ECO:0007669"/>
    <property type="project" value="UniProtKB-ARBA"/>
</dbReference>
<feature type="region of interest" description="Disordered" evidence="8">
    <location>
        <begin position="634"/>
        <end position="658"/>
    </location>
</feature>
<evidence type="ECO:0000256" key="7">
    <source>
        <dbReference type="RuleBase" id="RU367060"/>
    </source>
</evidence>
<evidence type="ECO:0000256" key="1">
    <source>
        <dbReference type="ARBA" id="ARBA00007081"/>
    </source>
</evidence>
<dbReference type="PANTHER" id="PTHR22611">
    <property type="entry name" value="PROTEIN NAKED CUTICLE"/>
    <property type="match status" value="1"/>
</dbReference>
<evidence type="ECO:0000256" key="8">
    <source>
        <dbReference type="SAM" id="MobiDB-lite"/>
    </source>
</evidence>
<comment type="similarity">
    <text evidence="1 7">Belongs to the NKD family.</text>
</comment>
<dbReference type="Proteomes" id="UP000183832">
    <property type="component" value="Unassembled WGS sequence"/>
</dbReference>
<evidence type="ECO:0000256" key="2">
    <source>
        <dbReference type="ARBA" id="ARBA00022475"/>
    </source>
</evidence>
<keyword evidence="5" id="KW-0479">Metal-binding</keyword>
<keyword evidence="6" id="KW-0472">Membrane</keyword>
<dbReference type="OrthoDB" id="5953812at2759"/>
<comment type="subcellular location">
    <subcellularLocation>
        <location evidence="7">Cell membrane</location>
    </subcellularLocation>
    <subcellularLocation>
        <location evidence="7">Cytoplasm</location>
    </subcellularLocation>
</comment>
<feature type="domain" description="EF-hand" evidence="9">
    <location>
        <begin position="117"/>
        <end position="152"/>
    </location>
</feature>
<dbReference type="SUPFAM" id="SSF47473">
    <property type="entry name" value="EF-hand"/>
    <property type="match status" value="1"/>
</dbReference>
<gene>
    <name evidence="10" type="ORF">CLUMA_CG015871</name>
</gene>
<dbReference type="AlphaFoldDB" id="A0A1J1IR09"/>
<evidence type="ECO:0000256" key="6">
    <source>
        <dbReference type="ARBA" id="ARBA00023136"/>
    </source>
</evidence>
<keyword evidence="11" id="KW-1185">Reference proteome</keyword>